<dbReference type="KEGG" id="sna:Snas_4755"/>
<dbReference type="eggNOG" id="COG1695">
    <property type="taxonomic scope" value="Bacteria"/>
</dbReference>
<keyword evidence="4" id="KW-1185">Reference proteome</keyword>
<dbReference type="EMBL" id="CP001778">
    <property type="protein sequence ID" value="ADD44397.1"/>
    <property type="molecule type" value="Genomic_DNA"/>
</dbReference>
<dbReference type="InterPro" id="IPR036390">
    <property type="entry name" value="WH_DNA-bd_sf"/>
</dbReference>
<dbReference type="STRING" id="446470.Snas_4755"/>
<keyword evidence="1" id="KW-0175">Coiled coil</keyword>
<sequence>MAGRRTGPDLVALTVLAILSRGPRHAYDLHRFIVDTHKDYVTGLPRSLYHAVARLADDGHIAPVETSRAGRRPERTVYELTATGETELTHRLQTLLTTIGRDTTGFVAALSLMGGLPRETAASALRERAAALRTRVEGAKQTLADLTEHGVPRLPLLELEYEHSRYASELDWVERILADLHNGTIDWEVPLPPTTA</sequence>
<protein>
    <submittedName>
        <fullName evidence="3">Transcriptional regulator, PadR-like family</fullName>
    </submittedName>
</protein>
<evidence type="ECO:0000259" key="2">
    <source>
        <dbReference type="Pfam" id="PF03551"/>
    </source>
</evidence>
<dbReference type="PANTHER" id="PTHR43252:SF2">
    <property type="entry name" value="TRANSCRIPTION REGULATOR, PADR-LIKE FAMILY"/>
    <property type="match status" value="1"/>
</dbReference>
<feature type="domain" description="Transcription regulator PadR N-terminal" evidence="2">
    <location>
        <begin position="15"/>
        <end position="89"/>
    </location>
</feature>
<dbReference type="InterPro" id="IPR005149">
    <property type="entry name" value="Tscrpt_reg_PadR_N"/>
</dbReference>
<accession>D3Q7Q5</accession>
<dbReference type="Pfam" id="PF03551">
    <property type="entry name" value="PadR"/>
    <property type="match status" value="1"/>
</dbReference>
<proteinExistence type="predicted"/>
<dbReference type="HOGENOM" id="CLU_089258_4_1_11"/>
<dbReference type="InterPro" id="IPR036388">
    <property type="entry name" value="WH-like_DNA-bd_sf"/>
</dbReference>
<dbReference type="RefSeq" id="WP_013019968.1">
    <property type="nucleotide sequence ID" value="NC_013947.1"/>
</dbReference>
<name>D3Q7Q5_STANL</name>
<evidence type="ECO:0000313" key="3">
    <source>
        <dbReference type="EMBL" id="ADD44397.1"/>
    </source>
</evidence>
<dbReference type="AlphaFoldDB" id="D3Q7Q5"/>
<organism evidence="3 4">
    <name type="scientific">Stackebrandtia nassauensis (strain DSM 44728 / CIP 108903 / NRRL B-16338 / NBRC 102104 / LLR-40K-21)</name>
    <dbReference type="NCBI Taxonomy" id="446470"/>
    <lineage>
        <taxon>Bacteria</taxon>
        <taxon>Bacillati</taxon>
        <taxon>Actinomycetota</taxon>
        <taxon>Actinomycetes</taxon>
        <taxon>Glycomycetales</taxon>
        <taxon>Glycomycetaceae</taxon>
        <taxon>Stackebrandtia</taxon>
    </lineage>
</organism>
<gene>
    <name evidence="3" type="ordered locus">Snas_4755</name>
</gene>
<evidence type="ECO:0000313" key="4">
    <source>
        <dbReference type="Proteomes" id="UP000000844"/>
    </source>
</evidence>
<feature type="coiled-coil region" evidence="1">
    <location>
        <begin position="122"/>
        <end position="149"/>
    </location>
</feature>
<evidence type="ECO:0000256" key="1">
    <source>
        <dbReference type="SAM" id="Coils"/>
    </source>
</evidence>
<dbReference type="Gene3D" id="1.10.10.10">
    <property type="entry name" value="Winged helix-like DNA-binding domain superfamily/Winged helix DNA-binding domain"/>
    <property type="match status" value="1"/>
</dbReference>
<dbReference type="PANTHER" id="PTHR43252">
    <property type="entry name" value="TRANSCRIPTIONAL REGULATOR YQJI"/>
    <property type="match status" value="1"/>
</dbReference>
<reference evidence="3 4" key="1">
    <citation type="journal article" date="2009" name="Stand. Genomic Sci.">
        <title>Complete genome sequence of Stackebrandtia nassauensis type strain (LLR-40K-21).</title>
        <authorList>
            <person name="Munk C."/>
            <person name="Lapidus A."/>
            <person name="Copeland A."/>
            <person name="Jando M."/>
            <person name="Mayilraj S."/>
            <person name="Glavina Del Rio T."/>
            <person name="Nolan M."/>
            <person name="Chen F."/>
            <person name="Lucas S."/>
            <person name="Tice H."/>
            <person name="Cheng J.F."/>
            <person name="Han C."/>
            <person name="Detter J.C."/>
            <person name="Bruce D."/>
            <person name="Goodwin L."/>
            <person name="Chain P."/>
            <person name="Pitluck S."/>
            <person name="Goker M."/>
            <person name="Ovchinikova G."/>
            <person name="Pati A."/>
            <person name="Ivanova N."/>
            <person name="Mavromatis K."/>
            <person name="Chen A."/>
            <person name="Palaniappan K."/>
            <person name="Land M."/>
            <person name="Hauser L."/>
            <person name="Chang Y.J."/>
            <person name="Jeffries C.D."/>
            <person name="Bristow J."/>
            <person name="Eisen J.A."/>
            <person name="Markowitz V."/>
            <person name="Hugenholtz P."/>
            <person name="Kyrpides N.C."/>
            <person name="Klenk H.P."/>
        </authorList>
    </citation>
    <scope>NUCLEOTIDE SEQUENCE [LARGE SCALE GENOMIC DNA]</scope>
    <source>
        <strain evidence="4">DSM 44728 / CIP 108903 / NRRL B-16338 / NBRC 102104 / LLR-40K-21</strain>
    </source>
</reference>
<dbReference type="Proteomes" id="UP000000844">
    <property type="component" value="Chromosome"/>
</dbReference>
<dbReference type="OrthoDB" id="8443918at2"/>
<dbReference type="SUPFAM" id="SSF46785">
    <property type="entry name" value="Winged helix' DNA-binding domain"/>
    <property type="match status" value="1"/>
</dbReference>